<comment type="cofactor">
    <cofactor evidence="1 6">
        <name>FAD</name>
        <dbReference type="ChEBI" id="CHEBI:57692"/>
    </cofactor>
</comment>
<feature type="domain" description="Acyl-CoA oxidase/dehydrogenase middle" evidence="8">
    <location>
        <begin position="127"/>
        <end position="219"/>
    </location>
</feature>
<evidence type="ECO:0000256" key="3">
    <source>
        <dbReference type="ARBA" id="ARBA00022630"/>
    </source>
</evidence>
<dbReference type="Proteomes" id="UP001203512">
    <property type="component" value="Unassembled WGS sequence"/>
</dbReference>
<evidence type="ECO:0000256" key="1">
    <source>
        <dbReference type="ARBA" id="ARBA00001974"/>
    </source>
</evidence>
<dbReference type="InterPro" id="IPR052161">
    <property type="entry name" value="Mycobact_Acyl-CoA_DH"/>
</dbReference>
<evidence type="ECO:0000256" key="5">
    <source>
        <dbReference type="ARBA" id="ARBA00023002"/>
    </source>
</evidence>
<protein>
    <submittedName>
        <fullName evidence="10">Acyl-CoA dehydrogenase family protein</fullName>
    </submittedName>
</protein>
<keyword evidence="11" id="KW-1185">Reference proteome</keyword>
<dbReference type="Pfam" id="PF02771">
    <property type="entry name" value="Acyl-CoA_dh_N"/>
    <property type="match status" value="1"/>
</dbReference>
<dbReference type="Gene3D" id="1.20.140.10">
    <property type="entry name" value="Butyryl-CoA Dehydrogenase, subunit A, domain 3"/>
    <property type="match status" value="1"/>
</dbReference>
<keyword evidence="5 6" id="KW-0560">Oxidoreductase</keyword>
<name>A0ABT0E2Q3_9SPHN</name>
<dbReference type="InterPro" id="IPR009100">
    <property type="entry name" value="AcylCoA_DH/oxidase_NM_dom_sf"/>
</dbReference>
<dbReference type="InterPro" id="IPR009075">
    <property type="entry name" value="AcylCo_DH/oxidase_C"/>
</dbReference>
<dbReference type="RefSeq" id="WP_247234886.1">
    <property type="nucleotide sequence ID" value="NZ_JALKHS010000027.1"/>
</dbReference>
<evidence type="ECO:0000256" key="4">
    <source>
        <dbReference type="ARBA" id="ARBA00022827"/>
    </source>
</evidence>
<dbReference type="InterPro" id="IPR046373">
    <property type="entry name" value="Acyl-CoA_Oxase/DH_mid-dom_sf"/>
</dbReference>
<feature type="domain" description="Acyl-CoA dehydrogenase/oxidase N-terminal" evidence="9">
    <location>
        <begin position="7"/>
        <end position="123"/>
    </location>
</feature>
<evidence type="ECO:0000259" key="8">
    <source>
        <dbReference type="Pfam" id="PF02770"/>
    </source>
</evidence>
<evidence type="ECO:0000313" key="11">
    <source>
        <dbReference type="Proteomes" id="UP001203512"/>
    </source>
</evidence>
<evidence type="ECO:0000256" key="2">
    <source>
        <dbReference type="ARBA" id="ARBA00009347"/>
    </source>
</evidence>
<dbReference type="Pfam" id="PF02770">
    <property type="entry name" value="Acyl-CoA_dh_M"/>
    <property type="match status" value="1"/>
</dbReference>
<organism evidence="10 11">
    <name type="scientific">Sphingobium agri</name>
    <dbReference type="NCBI Taxonomy" id="2933566"/>
    <lineage>
        <taxon>Bacteria</taxon>
        <taxon>Pseudomonadati</taxon>
        <taxon>Pseudomonadota</taxon>
        <taxon>Alphaproteobacteria</taxon>
        <taxon>Sphingomonadales</taxon>
        <taxon>Sphingomonadaceae</taxon>
        <taxon>Sphingobium</taxon>
    </lineage>
</organism>
<proteinExistence type="inferred from homology"/>
<sequence length="369" mass="40463">MQLAFAPELKAFREEAASWLNEQLSGPFKAIRGQTNQVDNVEERRAWEAALGEARWSVIGWPEQWGGRGASIAQQIIFAEEYARAKGPPRAGHLGVELLGPTLIAMGSEEQKARFLPDIATGKAIWCQGYSEPGAGSDLANVKTRARLEGDKYIIDGQKIWTSMGTIADWCFVVARTEPGSVGNKGLSFLMVPMDQPGVDARPIRQMTGEAEFAEVFFDGAEALAIDRIGAEGEGWKVAMALLGFERGVSTLAQQMQFRNELDDIIAIAKANGSAQDPITRQKIAKAHAGLKIMRYNALRMLSGGENNPDLTGAAYTYKLYWSQWHKSLGELAMEVMGQQGETGINEERFDSLTTMYLMARSDTIYAGT</sequence>
<dbReference type="EMBL" id="JALKHS010000027">
    <property type="protein sequence ID" value="MCK0533645.1"/>
    <property type="molecule type" value="Genomic_DNA"/>
</dbReference>
<dbReference type="Pfam" id="PF00441">
    <property type="entry name" value="Acyl-CoA_dh_1"/>
    <property type="match status" value="1"/>
</dbReference>
<dbReference type="InterPro" id="IPR037069">
    <property type="entry name" value="AcylCoA_DH/ox_N_sf"/>
</dbReference>
<feature type="non-terminal residue" evidence="10">
    <location>
        <position position="369"/>
    </location>
</feature>
<comment type="similarity">
    <text evidence="2 6">Belongs to the acyl-CoA dehydrogenase family.</text>
</comment>
<feature type="domain" description="Acyl-CoA dehydrogenase/oxidase C-terminal" evidence="7">
    <location>
        <begin position="233"/>
        <end position="369"/>
    </location>
</feature>
<evidence type="ECO:0000256" key="6">
    <source>
        <dbReference type="RuleBase" id="RU362125"/>
    </source>
</evidence>
<dbReference type="Gene3D" id="2.40.110.10">
    <property type="entry name" value="Butyryl-CoA Dehydrogenase, subunit A, domain 2"/>
    <property type="match status" value="1"/>
</dbReference>
<dbReference type="InterPro" id="IPR013786">
    <property type="entry name" value="AcylCoA_DH/ox_N"/>
</dbReference>
<accession>A0ABT0E2Q3</accession>
<evidence type="ECO:0000259" key="9">
    <source>
        <dbReference type="Pfam" id="PF02771"/>
    </source>
</evidence>
<evidence type="ECO:0000313" key="10">
    <source>
        <dbReference type="EMBL" id="MCK0533645.1"/>
    </source>
</evidence>
<evidence type="ECO:0000259" key="7">
    <source>
        <dbReference type="Pfam" id="PF00441"/>
    </source>
</evidence>
<keyword evidence="3 6" id="KW-0285">Flavoprotein</keyword>
<dbReference type="PANTHER" id="PTHR43292">
    <property type="entry name" value="ACYL-COA DEHYDROGENASE"/>
    <property type="match status" value="1"/>
</dbReference>
<dbReference type="Gene3D" id="1.10.540.10">
    <property type="entry name" value="Acyl-CoA dehydrogenase/oxidase, N-terminal domain"/>
    <property type="match status" value="1"/>
</dbReference>
<reference evidence="10 11" key="1">
    <citation type="submission" date="2022-04" db="EMBL/GenBank/DDBJ databases">
        <authorList>
            <person name="Huq M.A."/>
        </authorList>
    </citation>
    <scope>NUCLEOTIDE SEQUENCE [LARGE SCALE GENOMIC DNA]</scope>
    <source>
        <strain evidence="10 11">MAH-33</strain>
    </source>
</reference>
<gene>
    <name evidence="10" type="ORF">MU848_18825</name>
</gene>
<dbReference type="SUPFAM" id="SSF56645">
    <property type="entry name" value="Acyl-CoA dehydrogenase NM domain-like"/>
    <property type="match status" value="1"/>
</dbReference>
<dbReference type="PANTHER" id="PTHR43292:SF3">
    <property type="entry name" value="ACYL-COA DEHYDROGENASE FADE29"/>
    <property type="match status" value="1"/>
</dbReference>
<keyword evidence="4 6" id="KW-0274">FAD</keyword>
<comment type="caution">
    <text evidence="10">The sequence shown here is derived from an EMBL/GenBank/DDBJ whole genome shotgun (WGS) entry which is preliminary data.</text>
</comment>
<dbReference type="InterPro" id="IPR036250">
    <property type="entry name" value="AcylCo_DH-like_C"/>
</dbReference>
<dbReference type="SUPFAM" id="SSF47203">
    <property type="entry name" value="Acyl-CoA dehydrogenase C-terminal domain-like"/>
    <property type="match status" value="1"/>
</dbReference>
<dbReference type="InterPro" id="IPR006091">
    <property type="entry name" value="Acyl-CoA_Oxase/DH_mid-dom"/>
</dbReference>